<dbReference type="CDD" id="cd00640">
    <property type="entry name" value="Trp-synth-beta_II"/>
    <property type="match status" value="1"/>
</dbReference>
<dbReference type="EC" id="4.3.1.15" evidence="4"/>
<dbReference type="InterPro" id="IPR036052">
    <property type="entry name" value="TrpB-like_PALP_sf"/>
</dbReference>
<evidence type="ECO:0000313" key="5">
    <source>
        <dbReference type="Proteomes" id="UP000076603"/>
    </source>
</evidence>
<dbReference type="NCBIfam" id="TIGR01747">
    <property type="entry name" value="diampropi_NH3ly"/>
    <property type="match status" value="1"/>
</dbReference>
<dbReference type="GO" id="GO:0008838">
    <property type="term" value="F:diaminopropionate ammonia-lyase activity"/>
    <property type="evidence" value="ECO:0007669"/>
    <property type="project" value="UniProtKB-EC"/>
</dbReference>
<dbReference type="PANTHER" id="PTHR42937:SF1">
    <property type="entry name" value="DIAMINOPROPIONATE AMMONIA-LYASE"/>
    <property type="match status" value="1"/>
</dbReference>
<dbReference type="InterPro" id="IPR001926">
    <property type="entry name" value="TrpB-like_PALP"/>
</dbReference>
<dbReference type="STRING" id="1121326.CLMAG_20160"/>
<gene>
    <name evidence="4" type="primary">ygeX</name>
    <name evidence="4" type="ORF">CLMAG_20160</name>
</gene>
<comment type="caution">
    <text evidence="4">The sequence shown here is derived from an EMBL/GenBank/DDBJ whole genome shotgun (WGS) entry which is preliminary data.</text>
</comment>
<accession>A0A162T3T3</accession>
<evidence type="ECO:0000256" key="2">
    <source>
        <dbReference type="ARBA" id="ARBA00022898"/>
    </source>
</evidence>
<name>A0A162T3T3_9CLOT</name>
<dbReference type="PANTHER" id="PTHR42937">
    <property type="match status" value="1"/>
</dbReference>
<sequence length="395" mass="43888">MLKWIVNKNKNIGDHKPLLDESTLSEIKNFHESFKEYEQTPLIRLRGMAEQLGLSEIFVKDESFRFGLNSFKVLGASYAIGKHLTQKLGRDIGEVSFSMLGSDKVKKQLGKLTFVTTTDGNHGKGVAWVAKQLNYKAVVYMPKGTTKNRLNNITELGAEVSITEWNYDDTIRFTAEQGIKNRWEVIQDTAWDGYEDVPKWIMQGYSTLAQEAIEQLKGEIPTHIFLQAGVGAFAGIIASVFVTAFKENSPMIIVVEPDKADCFYKSAEVGKIETVKGEMNTIMAGLACGEPNPVSWEILKHCADVFISVPDWVTARGMRVLGNPLKGDTRVISGESGAVTAGVLSIVAGSERYKGLREILNLNKESKVLVFSTEGDTDPEVYRRIVWDGDYQSSL</sequence>
<keyword evidence="4" id="KW-0456">Lyase</keyword>
<keyword evidence="2" id="KW-0663">Pyridoxal phosphate</keyword>
<dbReference type="GO" id="GO:0030170">
    <property type="term" value="F:pyridoxal phosphate binding"/>
    <property type="evidence" value="ECO:0007669"/>
    <property type="project" value="InterPro"/>
</dbReference>
<dbReference type="PATRIC" id="fig|1121326.3.peg.2006"/>
<dbReference type="InterPro" id="IPR019871">
    <property type="entry name" value="DiNH2propionate_NH3-lyase_sub"/>
</dbReference>
<organism evidence="4 5">
    <name type="scientific">Clostridium magnum DSM 2767</name>
    <dbReference type="NCBI Taxonomy" id="1121326"/>
    <lineage>
        <taxon>Bacteria</taxon>
        <taxon>Bacillati</taxon>
        <taxon>Bacillota</taxon>
        <taxon>Clostridia</taxon>
        <taxon>Eubacteriales</taxon>
        <taxon>Clostridiaceae</taxon>
        <taxon>Clostridium</taxon>
    </lineage>
</organism>
<dbReference type="EMBL" id="LWAE01000002">
    <property type="protein sequence ID" value="KZL92207.1"/>
    <property type="molecule type" value="Genomic_DNA"/>
</dbReference>
<evidence type="ECO:0000313" key="4">
    <source>
        <dbReference type="EMBL" id="KZL92207.1"/>
    </source>
</evidence>
<dbReference type="Proteomes" id="UP000076603">
    <property type="component" value="Unassembled WGS sequence"/>
</dbReference>
<protein>
    <submittedName>
        <fullName evidence="4">Diaminopropionate ammonia-lyase</fullName>
        <ecNumber evidence="4">4.3.1.15</ecNumber>
    </submittedName>
</protein>
<dbReference type="NCBIfam" id="NF006058">
    <property type="entry name" value="PRK08206.1"/>
    <property type="match status" value="1"/>
</dbReference>
<dbReference type="SUPFAM" id="SSF53686">
    <property type="entry name" value="Tryptophan synthase beta subunit-like PLP-dependent enzymes"/>
    <property type="match status" value="1"/>
</dbReference>
<dbReference type="AlphaFoldDB" id="A0A162T3T3"/>
<dbReference type="Pfam" id="PF00291">
    <property type="entry name" value="PALP"/>
    <property type="match status" value="1"/>
</dbReference>
<comment type="cofactor">
    <cofactor evidence="1">
        <name>pyridoxal 5'-phosphate</name>
        <dbReference type="ChEBI" id="CHEBI:597326"/>
    </cofactor>
</comment>
<dbReference type="InterPro" id="IPR010081">
    <property type="entry name" value="DiNH2opropionate_NH3_lyase"/>
</dbReference>
<feature type="domain" description="Tryptophan synthase beta chain-like PALP" evidence="3">
    <location>
        <begin position="37"/>
        <end position="343"/>
    </location>
</feature>
<evidence type="ECO:0000256" key="1">
    <source>
        <dbReference type="ARBA" id="ARBA00001933"/>
    </source>
</evidence>
<dbReference type="GO" id="GO:1901605">
    <property type="term" value="P:alpha-amino acid metabolic process"/>
    <property type="evidence" value="ECO:0007669"/>
    <property type="project" value="UniProtKB-ARBA"/>
</dbReference>
<dbReference type="NCBIfam" id="TIGR03528">
    <property type="entry name" value="2_3_DAP_am_ly"/>
    <property type="match status" value="1"/>
</dbReference>
<reference evidence="4 5" key="1">
    <citation type="submission" date="2016-04" db="EMBL/GenBank/DDBJ databases">
        <title>Genome sequence of Clostridium magnum DSM 2767.</title>
        <authorList>
            <person name="Poehlein A."/>
            <person name="Uhlig R."/>
            <person name="Fischer R."/>
            <person name="Bahl H."/>
            <person name="Daniel R."/>
        </authorList>
    </citation>
    <scope>NUCLEOTIDE SEQUENCE [LARGE SCALE GENOMIC DNA]</scope>
    <source>
        <strain evidence="4 5">DSM 2767</strain>
    </source>
</reference>
<dbReference type="RefSeq" id="WP_242872988.1">
    <property type="nucleotide sequence ID" value="NZ_FQXL01000004.1"/>
</dbReference>
<keyword evidence="5" id="KW-1185">Reference proteome</keyword>
<evidence type="ECO:0000259" key="3">
    <source>
        <dbReference type="Pfam" id="PF00291"/>
    </source>
</evidence>
<dbReference type="Gene3D" id="3.40.50.1100">
    <property type="match status" value="3"/>
</dbReference>
<proteinExistence type="predicted"/>